<feature type="domain" description="TTHB210-like" evidence="1">
    <location>
        <begin position="51"/>
        <end position="103"/>
    </location>
</feature>
<proteinExistence type="predicted"/>
<organism evidence="2">
    <name type="scientific">uncultured Armatimonadetes bacterium</name>
    <dbReference type="NCBI Taxonomy" id="157466"/>
    <lineage>
        <taxon>Bacteria</taxon>
        <taxon>Bacillati</taxon>
        <taxon>Armatimonadota</taxon>
        <taxon>environmental samples</taxon>
    </lineage>
</organism>
<dbReference type="Pfam" id="PF18197">
    <property type="entry name" value="TTHB210-like"/>
    <property type="match status" value="1"/>
</dbReference>
<dbReference type="EMBL" id="CADCTO010000234">
    <property type="protein sequence ID" value="CAA9249298.1"/>
    <property type="molecule type" value="Genomic_DNA"/>
</dbReference>
<dbReference type="InterPro" id="IPR033786">
    <property type="entry name" value="TTHB210-like"/>
</dbReference>
<sequence length="280" mass="30569">MLAAGLLLTTVTVGARPASACDECKASKAGTKLGDMAILGNGTVRSWVTLDEAGKPTALGVTLSETALTGLPAKMQRMGEMEKTLSLPKTVALAPFDHITLDWNPQGHEPSGVYDLPHFDIHFYTVSRDVRSRITATGQNVSTAQKQPDARFIPAGYILPPIPPVPYMGAHWIDPKSPEFNKQPFTYTFLYGTYNGRQAFWEPMITKAFLETNPDLTVPVAQPAAYETAGYYPTRYSVKYDAARKEYTIALEGLTYRGGAGTATRVKTAANHRKAAPRRK</sequence>
<protein>
    <recommendedName>
        <fullName evidence="1">TTHB210-like domain-containing protein</fullName>
    </recommendedName>
</protein>
<name>A0A6J4IDQ0_9BACT</name>
<accession>A0A6J4IDQ0</accession>
<evidence type="ECO:0000313" key="2">
    <source>
        <dbReference type="EMBL" id="CAA9249298.1"/>
    </source>
</evidence>
<dbReference type="InterPro" id="IPR040832">
    <property type="entry name" value="TTHB210-like_dom"/>
</dbReference>
<gene>
    <name evidence="2" type="ORF">AVDCRST_MAG63-1841</name>
</gene>
<dbReference type="AlphaFoldDB" id="A0A6J4IDQ0"/>
<evidence type="ECO:0000259" key="1">
    <source>
        <dbReference type="Pfam" id="PF18197"/>
    </source>
</evidence>
<dbReference type="CDD" id="cd11669">
    <property type="entry name" value="TTHB210-like"/>
    <property type="match status" value="1"/>
</dbReference>
<reference evidence="2" key="1">
    <citation type="submission" date="2020-02" db="EMBL/GenBank/DDBJ databases">
        <authorList>
            <person name="Meier V. D."/>
        </authorList>
    </citation>
    <scope>NUCLEOTIDE SEQUENCE</scope>
    <source>
        <strain evidence="2">AVDCRST_MAG63</strain>
    </source>
</reference>